<evidence type="ECO:0000313" key="2">
    <source>
        <dbReference type="EMBL" id="VEG29168.1"/>
    </source>
</evidence>
<dbReference type="AlphaFoldDB" id="A0A448HIC0"/>
<organism evidence="2 3">
    <name type="scientific">Actinomyces howellii</name>
    <dbReference type="NCBI Taxonomy" id="52771"/>
    <lineage>
        <taxon>Bacteria</taxon>
        <taxon>Bacillati</taxon>
        <taxon>Actinomycetota</taxon>
        <taxon>Actinomycetes</taxon>
        <taxon>Actinomycetales</taxon>
        <taxon>Actinomycetaceae</taxon>
        <taxon>Actinomyces</taxon>
    </lineage>
</organism>
<feature type="transmembrane region" description="Helical" evidence="1">
    <location>
        <begin position="407"/>
        <end position="429"/>
    </location>
</feature>
<dbReference type="Proteomes" id="UP000266895">
    <property type="component" value="Chromosome"/>
</dbReference>
<keyword evidence="1" id="KW-0812">Transmembrane</keyword>
<keyword evidence="1" id="KW-1133">Transmembrane helix</keyword>
<dbReference type="RefSeq" id="WP_232009713.1">
    <property type="nucleotide sequence ID" value="NZ_LR134350.1"/>
</dbReference>
<dbReference type="KEGG" id="ahw:NCTC11636_01912"/>
<feature type="transmembrane region" description="Helical" evidence="1">
    <location>
        <begin position="6"/>
        <end position="23"/>
    </location>
</feature>
<feature type="transmembrane region" description="Helical" evidence="1">
    <location>
        <begin position="184"/>
        <end position="205"/>
    </location>
</feature>
<proteinExistence type="predicted"/>
<accession>A0A448HIC0</accession>
<keyword evidence="3" id="KW-1185">Reference proteome</keyword>
<dbReference type="EMBL" id="LR134350">
    <property type="protein sequence ID" value="VEG29168.1"/>
    <property type="molecule type" value="Genomic_DNA"/>
</dbReference>
<keyword evidence="1" id="KW-0472">Membrane</keyword>
<reference evidence="2 3" key="1">
    <citation type="submission" date="2018-12" db="EMBL/GenBank/DDBJ databases">
        <authorList>
            <consortium name="Pathogen Informatics"/>
        </authorList>
    </citation>
    <scope>NUCLEOTIDE SEQUENCE [LARGE SCALE GENOMIC DNA]</scope>
    <source>
        <strain evidence="2 3">NCTC11636</strain>
    </source>
</reference>
<name>A0A448HIC0_9ACTO</name>
<protein>
    <submittedName>
        <fullName evidence="2">Flp pilus assembly protein TadB</fullName>
    </submittedName>
</protein>
<sequence>MSADTLLPGLLLALAVAVLLMPARRGLPRRVPPPGPAHEPGPREPIDVGLLLIEVATLLRAGATPQRAWSRALGRAGVHEGGEPAQDGVPPALLALGQAPGPWWSRRPAVRRRWAGPGTGRRRAERRRAARAARAAVPGAVAACRLTAALGAPLAGVLEEVAAGVAESGRAESSRRVALAGPSATARLLALLPLAALGLGTLVGARPHEVLLDGGRGTVLGLLGLVLVVAGQVLTRRLVAAAVAEAAAVDEALVIDLASAALDAGASLPGTLLALGSALGEEELAVVGRALLLGASWDEAWRAADPQEAEAGPGSRAASRSAVSVRWGATARAASRGRGPTHRSVWPLGRTGRPSCRERWSRLEGCLRPGWEDGASPGPLLAGTASALRAGRRAQDEEAAERLAVRLVLPLGACSLPAFVILGIVPVVLSVGTEVLLG</sequence>
<evidence type="ECO:0000313" key="3">
    <source>
        <dbReference type="Proteomes" id="UP000266895"/>
    </source>
</evidence>
<feature type="transmembrane region" description="Helical" evidence="1">
    <location>
        <begin position="217"/>
        <end position="235"/>
    </location>
</feature>
<gene>
    <name evidence="2" type="ORF">NCTC11636_01912</name>
</gene>
<evidence type="ECO:0000256" key="1">
    <source>
        <dbReference type="SAM" id="Phobius"/>
    </source>
</evidence>